<organism evidence="2">
    <name type="scientific">Candidatus Berkiella aquae</name>
    <dbReference type="NCBI Taxonomy" id="295108"/>
    <lineage>
        <taxon>Bacteria</taxon>
        <taxon>Pseudomonadati</taxon>
        <taxon>Pseudomonadota</taxon>
        <taxon>Gammaproteobacteria</taxon>
        <taxon>Candidatus Berkiellales</taxon>
        <taxon>Candidatus Berkiellaceae</taxon>
        <taxon>Candidatus Berkiella</taxon>
    </lineage>
</organism>
<feature type="domain" description="Methyltransferase type 11" evidence="1">
    <location>
        <begin position="47"/>
        <end position="142"/>
    </location>
</feature>
<reference evidence="2" key="1">
    <citation type="submission" date="2015-09" db="EMBL/GenBank/DDBJ databases">
        <title>Draft Genome Sequences of Two Novel Amoeba-resistant Intranuclear Bacteria, Candidatus Berkiella cookevillensis and Candidatus Berkiella aquae.</title>
        <authorList>
            <person name="Mehari Y.T."/>
            <person name="Arivett B.A."/>
            <person name="Farone A.L."/>
            <person name="Gunderson J.H."/>
            <person name="Farone M.B."/>
        </authorList>
    </citation>
    <scope>NUCLEOTIDE SEQUENCE [LARGE SCALE GENOMIC DNA]</scope>
    <source>
        <strain evidence="2">HT99</strain>
    </source>
</reference>
<keyword evidence="2" id="KW-0808">Transferase</keyword>
<dbReference type="GO" id="GO:0032259">
    <property type="term" value="P:methylation"/>
    <property type="evidence" value="ECO:0007669"/>
    <property type="project" value="UniProtKB-KW"/>
</dbReference>
<dbReference type="RefSeq" id="WP_075066061.1">
    <property type="nucleotide sequence ID" value="NZ_LKAJ02000001.1"/>
</dbReference>
<dbReference type="AlphaFoldDB" id="A0A0Q9YZM5"/>
<dbReference type="EC" id="2.1.1.163" evidence="2"/>
<protein>
    <submittedName>
        <fullName evidence="3">Class I SAM-dependent methyltransferase</fullName>
    </submittedName>
    <submittedName>
        <fullName evidence="2">Demethylmenaquinone methyltransferase</fullName>
        <ecNumber evidence="2">2.1.1.163</ecNumber>
    </submittedName>
</protein>
<dbReference type="EMBL" id="LKAJ01000004">
    <property type="protein sequence ID" value="KRG21688.1"/>
    <property type="molecule type" value="Genomic_DNA"/>
</dbReference>
<dbReference type="SUPFAM" id="SSF53335">
    <property type="entry name" value="S-adenosyl-L-methionine-dependent methyltransferases"/>
    <property type="match status" value="1"/>
</dbReference>
<name>A0A0Q9YZM5_9GAMM</name>
<dbReference type="STRING" id="295108.HT99x_01441"/>
<proteinExistence type="predicted"/>
<dbReference type="Pfam" id="PF08241">
    <property type="entry name" value="Methyltransf_11"/>
    <property type="match status" value="1"/>
</dbReference>
<dbReference type="PANTHER" id="PTHR43591:SF24">
    <property type="entry name" value="2-METHOXY-6-POLYPRENYL-1,4-BENZOQUINOL METHYLASE, MITOCHONDRIAL"/>
    <property type="match status" value="1"/>
</dbReference>
<comment type="caution">
    <text evidence="2">The sequence shown here is derived from an EMBL/GenBank/DDBJ whole genome shotgun (WGS) entry which is preliminary data.</text>
</comment>
<keyword evidence="2" id="KW-0489">Methyltransferase</keyword>
<dbReference type="InterPro" id="IPR013216">
    <property type="entry name" value="Methyltransf_11"/>
</dbReference>
<reference evidence="3" key="3">
    <citation type="submission" date="2021-06" db="EMBL/GenBank/DDBJ databases">
        <title>Genomic Description and Analysis of Intracellular Bacteria, Candidatus Berkiella cookevillensis and Candidatus Berkiella aquae.</title>
        <authorList>
            <person name="Kidane D.T."/>
            <person name="Mehari Y.T."/>
            <person name="Rice F.C."/>
            <person name="Arivett B.A."/>
            <person name="Farone A.L."/>
            <person name="Berk S.G."/>
            <person name="Farone M.B."/>
        </authorList>
    </citation>
    <scope>NUCLEOTIDE SEQUENCE</scope>
    <source>
        <strain evidence="3">HT99</strain>
    </source>
</reference>
<evidence type="ECO:0000259" key="1">
    <source>
        <dbReference type="Pfam" id="PF08241"/>
    </source>
</evidence>
<dbReference type="OrthoDB" id="9777638at2"/>
<accession>A0A0Q9YZM5</accession>
<keyword evidence="4" id="KW-1185">Reference proteome</keyword>
<evidence type="ECO:0000313" key="2">
    <source>
        <dbReference type="EMBL" id="KRG21688.1"/>
    </source>
</evidence>
<dbReference type="EMBL" id="LKAJ02000001">
    <property type="protein sequence ID" value="MCS5711616.1"/>
    <property type="molecule type" value="Genomic_DNA"/>
</dbReference>
<evidence type="ECO:0000313" key="4">
    <source>
        <dbReference type="Proteomes" id="UP000051497"/>
    </source>
</evidence>
<reference evidence="3" key="2">
    <citation type="journal article" date="2016" name="Genome Announc.">
        <title>Draft Genome Sequences of Two Novel Amoeba-Resistant Intranuclear Bacteria, 'Candidatus Berkiella cookevillensis' and 'Candidatus Berkiella aquae'.</title>
        <authorList>
            <person name="Mehari Y.T."/>
            <person name="Arivett B.A."/>
            <person name="Farone A.L."/>
            <person name="Gunderson J.H."/>
            <person name="Farone M.B."/>
        </authorList>
    </citation>
    <scope>NUCLEOTIDE SEQUENCE</scope>
    <source>
        <strain evidence="3">HT99</strain>
    </source>
</reference>
<gene>
    <name evidence="2" type="primary">ubiE_3</name>
    <name evidence="3" type="ORF">HT99x_009215</name>
    <name evidence="2" type="ORF">HT99x_01441</name>
</gene>
<sequence>MENDALIAFKEVQKENWSLFAPLEAVTTICAASLVRFSRIKPGDKVLDVACGTGVVAITAAKIGAKASGIDLCPALVNRAQENTAIANVTVDVQEGDVESLPFPDHSFDAVLSQFGHMFAPRPQVAIQEMLRVLKPGGIIAFSTWPPHLCVGKMFGLVSKFSPPPEGVSPPPLWGEPHFVRQQLADAVEDLAFAQDFMLFPALSLGHYQQSIETGPIYEFIQNLKKEPARLEQFRKELQTLVSPYYVDNHLHQHYLMSRARKK</sequence>
<dbReference type="InterPro" id="IPR029063">
    <property type="entry name" value="SAM-dependent_MTases_sf"/>
</dbReference>
<dbReference type="GO" id="GO:0008757">
    <property type="term" value="F:S-adenosylmethionine-dependent methyltransferase activity"/>
    <property type="evidence" value="ECO:0007669"/>
    <property type="project" value="InterPro"/>
</dbReference>
<dbReference type="Gene3D" id="3.40.50.150">
    <property type="entry name" value="Vaccinia Virus protein VP39"/>
    <property type="match status" value="1"/>
</dbReference>
<dbReference type="Proteomes" id="UP000051497">
    <property type="component" value="Unassembled WGS sequence"/>
</dbReference>
<dbReference type="GO" id="GO:0043770">
    <property type="term" value="F:demethylmenaquinone methyltransferase activity"/>
    <property type="evidence" value="ECO:0007669"/>
    <property type="project" value="UniProtKB-EC"/>
</dbReference>
<dbReference type="CDD" id="cd02440">
    <property type="entry name" value="AdoMet_MTases"/>
    <property type="match status" value="1"/>
</dbReference>
<evidence type="ECO:0000313" key="3">
    <source>
        <dbReference type="EMBL" id="MCS5711616.1"/>
    </source>
</evidence>
<dbReference type="PANTHER" id="PTHR43591">
    <property type="entry name" value="METHYLTRANSFERASE"/>
    <property type="match status" value="1"/>
</dbReference>
<dbReference type="PATRIC" id="fig|1590043.3.peg.1469"/>